<evidence type="ECO:0000256" key="1">
    <source>
        <dbReference type="ARBA" id="ARBA00006442"/>
    </source>
</evidence>
<evidence type="ECO:0000256" key="5">
    <source>
        <dbReference type="ARBA" id="ARBA00037027"/>
    </source>
</evidence>
<comment type="catalytic activity">
    <reaction evidence="9">
        <text>menadione + NADH + H(+) = menadiol + NAD(+)</text>
        <dbReference type="Rhea" id="RHEA:69695"/>
        <dbReference type="ChEBI" id="CHEBI:6746"/>
        <dbReference type="ChEBI" id="CHEBI:15378"/>
        <dbReference type="ChEBI" id="CHEBI:28869"/>
        <dbReference type="ChEBI" id="CHEBI:57540"/>
        <dbReference type="ChEBI" id="CHEBI:57945"/>
    </reaction>
    <physiologicalReaction direction="left-to-right" evidence="9">
        <dbReference type="Rhea" id="RHEA:69696"/>
    </physiologicalReaction>
</comment>
<keyword evidence="3" id="KW-0274">FAD</keyword>
<evidence type="ECO:0000313" key="16">
    <source>
        <dbReference type="Proteomes" id="UP000014760"/>
    </source>
</evidence>
<reference evidence="14 16" key="2">
    <citation type="journal article" date="2013" name="Nature">
        <title>Insights into bilaterian evolution from three spiralian genomes.</title>
        <authorList>
            <person name="Simakov O."/>
            <person name="Marletaz F."/>
            <person name="Cho S.J."/>
            <person name="Edsinger-Gonzales E."/>
            <person name="Havlak P."/>
            <person name="Hellsten U."/>
            <person name="Kuo D.H."/>
            <person name="Larsson T."/>
            <person name="Lv J."/>
            <person name="Arendt D."/>
            <person name="Savage R."/>
            <person name="Osoegawa K."/>
            <person name="de Jong P."/>
            <person name="Grimwood J."/>
            <person name="Chapman J.A."/>
            <person name="Shapiro H."/>
            <person name="Aerts A."/>
            <person name="Otillar R.P."/>
            <person name="Terry A.Y."/>
            <person name="Boore J.L."/>
            <person name="Grigoriev I.V."/>
            <person name="Lindberg D.R."/>
            <person name="Seaver E.C."/>
            <person name="Weisblat D.A."/>
            <person name="Putnam N.H."/>
            <person name="Rokhsar D.S."/>
        </authorList>
    </citation>
    <scope>NUCLEOTIDE SEQUENCE</scope>
    <source>
        <strain evidence="14 16">I ESC-2004</strain>
    </source>
</reference>
<evidence type="ECO:0000259" key="13">
    <source>
        <dbReference type="Pfam" id="PF07992"/>
    </source>
</evidence>
<dbReference type="EMBL" id="AMQN01008161">
    <property type="status" value="NOT_ANNOTATED_CDS"/>
    <property type="molecule type" value="Genomic_DNA"/>
</dbReference>
<name>R7UMG0_CAPTE</name>
<comment type="catalytic activity">
    <reaction evidence="10">
        <text>ubiquinone-10 + NADH + H(+) = ubiquinol-10 + NAD(+)</text>
        <dbReference type="Rhea" id="RHEA:61984"/>
        <dbReference type="ChEBI" id="CHEBI:15378"/>
        <dbReference type="ChEBI" id="CHEBI:46245"/>
        <dbReference type="ChEBI" id="CHEBI:57540"/>
        <dbReference type="ChEBI" id="CHEBI:57945"/>
        <dbReference type="ChEBI" id="CHEBI:64183"/>
    </reaction>
    <physiologicalReaction direction="left-to-right" evidence="10">
        <dbReference type="Rhea" id="RHEA:61985"/>
    </physiologicalReaction>
</comment>
<evidence type="ECO:0000256" key="7">
    <source>
        <dbReference type="ARBA" id="ARBA00041541"/>
    </source>
</evidence>
<accession>R7UMG0</accession>
<evidence type="ECO:0000256" key="4">
    <source>
        <dbReference type="ARBA" id="ARBA00023002"/>
    </source>
</evidence>
<evidence type="ECO:0000256" key="2">
    <source>
        <dbReference type="ARBA" id="ARBA00022630"/>
    </source>
</evidence>
<dbReference type="GO" id="GO:0005737">
    <property type="term" value="C:cytoplasm"/>
    <property type="evidence" value="ECO:0007669"/>
    <property type="project" value="TreeGrafter"/>
</dbReference>
<dbReference type="PANTHER" id="PTHR43735:SF3">
    <property type="entry name" value="FERROPTOSIS SUPPRESSOR PROTEIN 1"/>
    <property type="match status" value="1"/>
</dbReference>
<sequence>MGSGSSSAIPKDQHVVVVGAGYGGSQLATDLQKGKCSFSLIDPQEFMHHCVASVRTVVNTDYAAKCCVPLKKVFGKNFVQGKVVKVDVDNKCVELDGGKVIRYKTLVLATGSRSFMPFKSNGDVTTIKEYIEKVNQVNAEVGKAESVVVVGGGAVGIEVAAEIAEVYPDKKVTVIHNKADMVAPGYSDAFYTRAAECMTELNINYVTGERVSNLDELTFGVCGEYVVKTEQGNEFPAQLVFRTTGVTLNSEVYSSSLPVDDKGRLKVDDHLRVEGQEDIYAIGDICGTEDPNLAYVAREQANLVYANLAAATASDQTTKPWAQNALPMKIALAVGSQRAIGLTASGDLAPEPHIIGFKSRDLMSGMIWESMGLKSP</sequence>
<comment type="similarity">
    <text evidence="1">Belongs to the FAD-dependent oxidoreductase family.</text>
</comment>
<evidence type="ECO:0000256" key="8">
    <source>
        <dbReference type="ARBA" id="ARBA00042318"/>
    </source>
</evidence>
<dbReference type="GO" id="GO:0004174">
    <property type="term" value="F:electron-transferring-flavoprotein dehydrogenase activity"/>
    <property type="evidence" value="ECO:0007669"/>
    <property type="project" value="TreeGrafter"/>
</dbReference>
<organism evidence="14">
    <name type="scientific">Capitella teleta</name>
    <name type="common">Polychaete worm</name>
    <dbReference type="NCBI Taxonomy" id="283909"/>
    <lineage>
        <taxon>Eukaryota</taxon>
        <taxon>Metazoa</taxon>
        <taxon>Spiralia</taxon>
        <taxon>Lophotrochozoa</taxon>
        <taxon>Annelida</taxon>
        <taxon>Polychaeta</taxon>
        <taxon>Sedentaria</taxon>
        <taxon>Scolecida</taxon>
        <taxon>Capitellidae</taxon>
        <taxon>Capitella</taxon>
    </lineage>
</organism>
<evidence type="ECO:0000256" key="11">
    <source>
        <dbReference type="ARBA" id="ARBA00049275"/>
    </source>
</evidence>
<keyword evidence="16" id="KW-1185">Reference proteome</keyword>
<evidence type="ECO:0000256" key="3">
    <source>
        <dbReference type="ARBA" id="ARBA00022827"/>
    </source>
</evidence>
<dbReference type="EnsemblMetazoa" id="CapteT197110">
    <property type="protein sequence ID" value="CapteP197110"/>
    <property type="gene ID" value="CapteG197110"/>
</dbReference>
<dbReference type="PRINTS" id="PR00368">
    <property type="entry name" value="FADPNR"/>
</dbReference>
<proteinExistence type="inferred from homology"/>
<comment type="catalytic activity">
    <reaction evidence="12">
        <text>menaquinone-4 + NADH + H(+) = menaquinol-4 + NAD(+)</text>
        <dbReference type="Rhea" id="RHEA:74079"/>
        <dbReference type="ChEBI" id="CHEBI:15378"/>
        <dbReference type="ChEBI" id="CHEBI:57540"/>
        <dbReference type="ChEBI" id="CHEBI:57945"/>
        <dbReference type="ChEBI" id="CHEBI:78277"/>
        <dbReference type="ChEBI" id="CHEBI:193091"/>
    </reaction>
    <physiologicalReaction direction="left-to-right" evidence="12">
        <dbReference type="Rhea" id="RHEA:74080"/>
    </physiologicalReaction>
</comment>
<feature type="domain" description="FAD/NAD(P)-binding" evidence="13">
    <location>
        <begin position="14"/>
        <end position="301"/>
    </location>
</feature>
<dbReference type="OMA" id="TWEIAPP"/>
<gene>
    <name evidence="14" type="ORF">CAPTEDRAFT_197110</name>
</gene>
<comment type="cofactor">
    <cofactor evidence="5">
        <name>6-hydroxy-FAD</name>
        <dbReference type="ChEBI" id="CHEBI:60470"/>
    </cofactor>
</comment>
<evidence type="ECO:0000256" key="10">
    <source>
        <dbReference type="ARBA" id="ARBA00049236"/>
    </source>
</evidence>
<dbReference type="Gene3D" id="3.50.50.100">
    <property type="match status" value="1"/>
</dbReference>
<evidence type="ECO:0000313" key="14">
    <source>
        <dbReference type="EMBL" id="ELU04427.1"/>
    </source>
</evidence>
<protein>
    <recommendedName>
        <fullName evidence="6">Ferroptosis suppressor protein 1</fullName>
    </recommendedName>
    <alternativeName>
        <fullName evidence="7">Apoptosis-inducing factor homologous mitochondrion-associated inducer of death</fullName>
    </alternativeName>
    <alternativeName>
        <fullName evidence="8">p53-responsive gene 3 protein</fullName>
    </alternativeName>
</protein>
<dbReference type="OrthoDB" id="3244603at2759"/>
<dbReference type="PRINTS" id="PR00469">
    <property type="entry name" value="PNDRDTASEII"/>
</dbReference>
<dbReference type="InterPro" id="IPR023753">
    <property type="entry name" value="FAD/NAD-binding_dom"/>
</dbReference>
<dbReference type="AlphaFoldDB" id="R7UMG0"/>
<dbReference type="EMBL" id="AMQN01008162">
    <property type="status" value="NOT_ANNOTATED_CDS"/>
    <property type="molecule type" value="Genomic_DNA"/>
</dbReference>
<dbReference type="GO" id="GO:0050660">
    <property type="term" value="F:flavin adenine dinucleotide binding"/>
    <property type="evidence" value="ECO:0007669"/>
    <property type="project" value="TreeGrafter"/>
</dbReference>
<dbReference type="STRING" id="283909.R7UMG0"/>
<reference evidence="15" key="3">
    <citation type="submission" date="2015-06" db="UniProtKB">
        <authorList>
            <consortium name="EnsemblMetazoa"/>
        </authorList>
    </citation>
    <scope>IDENTIFICATION</scope>
</reference>
<reference evidence="16" key="1">
    <citation type="submission" date="2012-12" db="EMBL/GenBank/DDBJ databases">
        <authorList>
            <person name="Hellsten U."/>
            <person name="Grimwood J."/>
            <person name="Chapman J.A."/>
            <person name="Shapiro H."/>
            <person name="Aerts A."/>
            <person name="Otillar R.P."/>
            <person name="Terry A.Y."/>
            <person name="Boore J.L."/>
            <person name="Simakov O."/>
            <person name="Marletaz F."/>
            <person name="Cho S.-J."/>
            <person name="Edsinger-Gonzales E."/>
            <person name="Havlak P."/>
            <person name="Kuo D.-H."/>
            <person name="Larsson T."/>
            <person name="Lv J."/>
            <person name="Arendt D."/>
            <person name="Savage R."/>
            <person name="Osoegawa K."/>
            <person name="de Jong P."/>
            <person name="Lindberg D.R."/>
            <person name="Seaver E.C."/>
            <person name="Weisblat D.A."/>
            <person name="Putnam N.H."/>
            <person name="Grigoriev I.V."/>
            <person name="Rokhsar D.S."/>
        </authorList>
    </citation>
    <scope>NUCLEOTIDE SEQUENCE</scope>
    <source>
        <strain evidence="16">I ESC-2004</strain>
    </source>
</reference>
<keyword evidence="4" id="KW-0560">Oxidoreductase</keyword>
<comment type="catalytic activity">
    <reaction evidence="11">
        <text>phylloquinone + NADH + H(+) = phylloquinol + NAD(+)</text>
        <dbReference type="Rhea" id="RHEA:74075"/>
        <dbReference type="ChEBI" id="CHEBI:15378"/>
        <dbReference type="ChEBI" id="CHEBI:18067"/>
        <dbReference type="ChEBI" id="CHEBI:28433"/>
        <dbReference type="ChEBI" id="CHEBI:57540"/>
        <dbReference type="ChEBI" id="CHEBI:57945"/>
    </reaction>
    <physiologicalReaction direction="left-to-right" evidence="11">
        <dbReference type="Rhea" id="RHEA:74076"/>
    </physiologicalReaction>
</comment>
<evidence type="ECO:0000256" key="12">
    <source>
        <dbReference type="ARBA" id="ARBA00049479"/>
    </source>
</evidence>
<dbReference type="Proteomes" id="UP000014760">
    <property type="component" value="Unassembled WGS sequence"/>
</dbReference>
<dbReference type="EMBL" id="KB302324">
    <property type="protein sequence ID" value="ELU04427.1"/>
    <property type="molecule type" value="Genomic_DNA"/>
</dbReference>
<dbReference type="Pfam" id="PF07992">
    <property type="entry name" value="Pyr_redox_2"/>
    <property type="match status" value="1"/>
</dbReference>
<evidence type="ECO:0000313" key="15">
    <source>
        <dbReference type="EnsemblMetazoa" id="CapteP197110"/>
    </source>
</evidence>
<dbReference type="HOGENOM" id="CLU_019845_2_0_1"/>
<dbReference type="InterPro" id="IPR036188">
    <property type="entry name" value="FAD/NAD-bd_sf"/>
</dbReference>
<dbReference type="PANTHER" id="PTHR43735">
    <property type="entry name" value="APOPTOSIS-INDUCING FACTOR 1"/>
    <property type="match status" value="1"/>
</dbReference>
<evidence type="ECO:0000256" key="6">
    <source>
        <dbReference type="ARBA" id="ARBA00040253"/>
    </source>
</evidence>
<keyword evidence="2" id="KW-0285">Flavoprotein</keyword>
<evidence type="ECO:0000256" key="9">
    <source>
        <dbReference type="ARBA" id="ARBA00048412"/>
    </source>
</evidence>
<dbReference type="SUPFAM" id="SSF51905">
    <property type="entry name" value="FAD/NAD(P)-binding domain"/>
    <property type="match status" value="1"/>
</dbReference>